<keyword evidence="4" id="KW-1185">Reference proteome</keyword>
<dbReference type="Proteomes" id="UP000007431">
    <property type="component" value="Unassembled WGS sequence"/>
</dbReference>
<feature type="transmembrane region" description="Helical" evidence="1">
    <location>
        <begin position="203"/>
        <end position="225"/>
    </location>
</feature>
<dbReference type="RefSeq" id="XP_003029615.1">
    <property type="nucleotide sequence ID" value="XM_003029569.1"/>
</dbReference>
<dbReference type="GeneID" id="9593955"/>
<feature type="transmembrane region" description="Helical" evidence="1">
    <location>
        <begin position="95"/>
        <end position="117"/>
    </location>
</feature>
<feature type="transmembrane region" description="Helical" evidence="1">
    <location>
        <begin position="160"/>
        <end position="183"/>
    </location>
</feature>
<dbReference type="PANTHER" id="PTHR40465">
    <property type="entry name" value="CHROMOSOME 1, WHOLE GENOME SHOTGUN SEQUENCE"/>
    <property type="match status" value="1"/>
</dbReference>
<dbReference type="InParanoid" id="D8QB77"/>
<keyword evidence="1" id="KW-0472">Membrane</keyword>
<dbReference type="EMBL" id="GL377309">
    <property type="protein sequence ID" value="EFI94712.1"/>
    <property type="molecule type" value="Genomic_DNA"/>
</dbReference>
<name>D8QB77_SCHCM</name>
<dbReference type="eggNOG" id="ENOG502SP9P">
    <property type="taxonomic scope" value="Eukaryota"/>
</dbReference>
<feature type="transmembrane region" description="Helical" evidence="1">
    <location>
        <begin position="50"/>
        <end position="75"/>
    </location>
</feature>
<evidence type="ECO:0000313" key="4">
    <source>
        <dbReference type="Proteomes" id="UP000007431"/>
    </source>
</evidence>
<gene>
    <name evidence="3" type="ORF">SCHCODRAFT_257885</name>
</gene>
<feature type="transmembrane region" description="Helical" evidence="1">
    <location>
        <begin position="16"/>
        <end position="38"/>
    </location>
</feature>
<evidence type="ECO:0000256" key="1">
    <source>
        <dbReference type="SAM" id="Phobius"/>
    </source>
</evidence>
<dbReference type="HOGENOM" id="CLU_780672_0_0_1"/>
<accession>D8QB77</accession>
<dbReference type="OrthoDB" id="3268841at2759"/>
<evidence type="ECO:0000313" key="3">
    <source>
        <dbReference type="EMBL" id="EFI94712.1"/>
    </source>
</evidence>
<sequence length="337" mass="37337">MTPEEHAQAVWLLGPWLIGSFLDVLLQGIILVQTVHYFSWYKDDELPLKLSVAVLGLITTLKSIQSFALLWIQFIENFTDLPAAVKLSYTTWWQSGNPLMVASVGIYVQAFFLWRLYMISGRKWLPPALLSPVLLLAYTAIALATYYISREDTPHISIWFAVHLSFTFAGDVLLSVVTAYYLLKTRHDVLPGTVGLVNALIRLTFTTAAPAAICALLNLVFSQLYSGEDRLVSTAFNQIMAKLYATSMLWTLNARRSIRTEYDSRSGNMASASVSTQPGGISRGGISTTMEFEHTASQMHSRAPQDTFFTNESTDEDTALESLPSIKGKGYPLAGSV</sequence>
<feature type="transmembrane region" description="Helical" evidence="1">
    <location>
        <begin position="231"/>
        <end position="252"/>
    </location>
</feature>
<dbReference type="InterPro" id="IPR045339">
    <property type="entry name" value="DUF6534"/>
</dbReference>
<dbReference type="Pfam" id="PF20152">
    <property type="entry name" value="DUF6534"/>
    <property type="match status" value="1"/>
</dbReference>
<feature type="domain" description="DUF6534" evidence="2">
    <location>
        <begin position="168"/>
        <end position="257"/>
    </location>
</feature>
<protein>
    <recommendedName>
        <fullName evidence="2">DUF6534 domain-containing protein</fullName>
    </recommendedName>
</protein>
<reference evidence="3 4" key="1">
    <citation type="journal article" date="2010" name="Nat. Biotechnol.">
        <title>Genome sequence of the model mushroom Schizophyllum commune.</title>
        <authorList>
            <person name="Ohm R.A."/>
            <person name="de Jong J.F."/>
            <person name="Lugones L.G."/>
            <person name="Aerts A."/>
            <person name="Kothe E."/>
            <person name="Stajich J.E."/>
            <person name="de Vries R.P."/>
            <person name="Record E."/>
            <person name="Levasseur A."/>
            <person name="Baker S.E."/>
            <person name="Bartholomew K.A."/>
            <person name="Coutinho P.M."/>
            <person name="Erdmann S."/>
            <person name="Fowler T.J."/>
            <person name="Gathman A.C."/>
            <person name="Lombard V."/>
            <person name="Henrissat B."/>
            <person name="Knabe N."/>
            <person name="Kuees U."/>
            <person name="Lilly W.W."/>
            <person name="Lindquist E."/>
            <person name="Lucas S."/>
            <person name="Magnuson J.K."/>
            <person name="Piumi F."/>
            <person name="Raudaskoski M."/>
            <person name="Salamov A."/>
            <person name="Schmutz J."/>
            <person name="Schwarze F.W.M.R."/>
            <person name="vanKuyk P.A."/>
            <person name="Horton J.S."/>
            <person name="Grigoriev I.V."/>
            <person name="Woesten H.A.B."/>
        </authorList>
    </citation>
    <scope>NUCLEOTIDE SEQUENCE [LARGE SCALE GENOMIC DNA]</scope>
    <source>
        <strain evidence="4">H4-8 / FGSC 9210</strain>
    </source>
</reference>
<keyword evidence="1" id="KW-0812">Transmembrane</keyword>
<dbReference type="AlphaFoldDB" id="D8QB77"/>
<dbReference type="VEuPathDB" id="FungiDB:SCHCODRAFT_02633443"/>
<dbReference type="PANTHER" id="PTHR40465:SF1">
    <property type="entry name" value="DUF6534 DOMAIN-CONTAINING PROTEIN"/>
    <property type="match status" value="1"/>
</dbReference>
<feature type="transmembrane region" description="Helical" evidence="1">
    <location>
        <begin position="129"/>
        <end position="148"/>
    </location>
</feature>
<proteinExistence type="predicted"/>
<organism evidence="4">
    <name type="scientific">Schizophyllum commune (strain H4-8 / FGSC 9210)</name>
    <name type="common">Split gill fungus</name>
    <dbReference type="NCBI Taxonomy" id="578458"/>
    <lineage>
        <taxon>Eukaryota</taxon>
        <taxon>Fungi</taxon>
        <taxon>Dikarya</taxon>
        <taxon>Basidiomycota</taxon>
        <taxon>Agaricomycotina</taxon>
        <taxon>Agaricomycetes</taxon>
        <taxon>Agaricomycetidae</taxon>
        <taxon>Agaricales</taxon>
        <taxon>Schizophyllaceae</taxon>
        <taxon>Schizophyllum</taxon>
    </lineage>
</organism>
<evidence type="ECO:0000259" key="2">
    <source>
        <dbReference type="Pfam" id="PF20152"/>
    </source>
</evidence>
<dbReference type="KEGG" id="scm:SCHCO_02633443"/>
<keyword evidence="1" id="KW-1133">Transmembrane helix</keyword>